<dbReference type="Proteomes" id="UP000611762">
    <property type="component" value="Unassembled WGS sequence"/>
</dbReference>
<dbReference type="PIRSF" id="PIRSF018297">
    <property type="entry name" value="Doc"/>
    <property type="match status" value="1"/>
</dbReference>
<evidence type="ECO:0000259" key="1">
    <source>
        <dbReference type="PROSITE" id="PS51459"/>
    </source>
</evidence>
<proteinExistence type="predicted"/>
<dbReference type="RefSeq" id="WP_249311145.1">
    <property type="nucleotide sequence ID" value="NZ_JACRSU010000001.1"/>
</dbReference>
<protein>
    <submittedName>
        <fullName evidence="2">Type II toxin-antitoxin system death-on-curing family toxin</fullName>
    </submittedName>
</protein>
<dbReference type="SUPFAM" id="SSF140931">
    <property type="entry name" value="Fic-like"/>
    <property type="match status" value="1"/>
</dbReference>
<feature type="domain" description="Fido" evidence="1">
    <location>
        <begin position="4"/>
        <end position="122"/>
    </location>
</feature>
<dbReference type="PANTHER" id="PTHR39426">
    <property type="entry name" value="HOMOLOGY TO DEATH-ON-CURING PROTEIN OF PHAGE P1"/>
    <property type="match status" value="1"/>
</dbReference>
<dbReference type="PANTHER" id="PTHR39426:SF1">
    <property type="entry name" value="HOMOLOGY TO DEATH-ON-CURING PROTEIN OF PHAGE P1"/>
    <property type="match status" value="1"/>
</dbReference>
<organism evidence="2 3">
    <name type="scientific">Congzhengia minquanensis</name>
    <dbReference type="NCBI Taxonomy" id="2763657"/>
    <lineage>
        <taxon>Bacteria</taxon>
        <taxon>Bacillati</taxon>
        <taxon>Bacillota</taxon>
        <taxon>Clostridia</taxon>
        <taxon>Eubacteriales</taxon>
        <taxon>Oscillospiraceae</taxon>
        <taxon>Congzhengia</taxon>
    </lineage>
</organism>
<dbReference type="EMBL" id="JACRSU010000001">
    <property type="protein sequence ID" value="MBC8539984.1"/>
    <property type="molecule type" value="Genomic_DNA"/>
</dbReference>
<dbReference type="InterPro" id="IPR006440">
    <property type="entry name" value="Doc"/>
</dbReference>
<keyword evidence="3" id="KW-1185">Reference proteome</keyword>
<sequence length="125" mass="13784">MIQISIEQMKQIHKELICETGGSEGLRDIGLLESAMYAPFQSFDGEALYPSIQRKAAKLGFGLIQNHPFIDGNKRLGIHAMLIFLAINGVLLTYSQSELVQVGLALASGKIGEQELMNWIAEHEV</sequence>
<dbReference type="GO" id="GO:0016301">
    <property type="term" value="F:kinase activity"/>
    <property type="evidence" value="ECO:0007669"/>
    <property type="project" value="InterPro"/>
</dbReference>
<dbReference type="Pfam" id="PF02661">
    <property type="entry name" value="Fic"/>
    <property type="match status" value="1"/>
</dbReference>
<evidence type="ECO:0000313" key="3">
    <source>
        <dbReference type="Proteomes" id="UP000611762"/>
    </source>
</evidence>
<dbReference type="Gene3D" id="1.20.120.1870">
    <property type="entry name" value="Fic/DOC protein, Fido domain"/>
    <property type="match status" value="1"/>
</dbReference>
<dbReference type="InterPro" id="IPR003812">
    <property type="entry name" value="Fido"/>
</dbReference>
<dbReference type="InterPro" id="IPR053737">
    <property type="entry name" value="Type_II_TA_Toxin"/>
</dbReference>
<name>A0A926DMK1_9FIRM</name>
<reference evidence="2" key="1">
    <citation type="submission" date="2020-08" db="EMBL/GenBank/DDBJ databases">
        <title>Genome public.</title>
        <authorList>
            <person name="Liu C."/>
            <person name="Sun Q."/>
        </authorList>
    </citation>
    <scope>NUCLEOTIDE SEQUENCE</scope>
    <source>
        <strain evidence="2">H8</strain>
    </source>
</reference>
<dbReference type="InterPro" id="IPR036597">
    <property type="entry name" value="Fido-like_dom_sf"/>
</dbReference>
<comment type="caution">
    <text evidence="2">The sequence shown here is derived from an EMBL/GenBank/DDBJ whole genome shotgun (WGS) entry which is preliminary data.</text>
</comment>
<dbReference type="AlphaFoldDB" id="A0A926DMK1"/>
<dbReference type="NCBIfam" id="TIGR01550">
    <property type="entry name" value="DOC_P1"/>
    <property type="match status" value="1"/>
</dbReference>
<gene>
    <name evidence="2" type="ORF">H8698_03205</name>
</gene>
<dbReference type="PROSITE" id="PS51459">
    <property type="entry name" value="FIDO"/>
    <property type="match status" value="1"/>
</dbReference>
<accession>A0A926DMK1</accession>
<evidence type="ECO:0000313" key="2">
    <source>
        <dbReference type="EMBL" id="MBC8539984.1"/>
    </source>
</evidence>